<feature type="domain" description="DUF5615" evidence="1">
    <location>
        <begin position="1"/>
        <end position="106"/>
    </location>
</feature>
<evidence type="ECO:0000259" key="1">
    <source>
        <dbReference type="Pfam" id="PF18480"/>
    </source>
</evidence>
<dbReference type="AlphaFoldDB" id="A0A9X1B5F0"/>
<sequence length="114" mass="12522">MKLLLDENLSHRLVGLLAAEFPDSAHPRQLGLRGASDQTIWDYAREHGFAIVSKDNDFRQRVFVEGPPPKVIWLSIGNAGTSAIAALLRSHAPEIRAFARSAQEGLLVIEKAPL</sequence>
<evidence type="ECO:0000313" key="2">
    <source>
        <dbReference type="EMBL" id="MBK1620054.1"/>
    </source>
</evidence>
<proteinExistence type="predicted"/>
<dbReference type="InterPro" id="IPR041049">
    <property type="entry name" value="DUF5615"/>
</dbReference>
<protein>
    <recommendedName>
        <fullName evidence="1">DUF5615 domain-containing protein</fullName>
    </recommendedName>
</protein>
<organism evidence="2 3">
    <name type="scientific">Lamprobacter modestohalophilus</name>
    <dbReference type="NCBI Taxonomy" id="1064514"/>
    <lineage>
        <taxon>Bacteria</taxon>
        <taxon>Pseudomonadati</taxon>
        <taxon>Pseudomonadota</taxon>
        <taxon>Gammaproteobacteria</taxon>
        <taxon>Chromatiales</taxon>
        <taxon>Chromatiaceae</taxon>
        <taxon>Lamprobacter</taxon>
    </lineage>
</organism>
<dbReference type="Pfam" id="PF18480">
    <property type="entry name" value="DUF5615"/>
    <property type="match status" value="1"/>
</dbReference>
<dbReference type="EMBL" id="NRRY01000031">
    <property type="protein sequence ID" value="MBK1620054.1"/>
    <property type="molecule type" value="Genomic_DNA"/>
</dbReference>
<name>A0A9X1B5F0_9GAMM</name>
<accession>A0A9X1B5F0</accession>
<evidence type="ECO:0000313" key="3">
    <source>
        <dbReference type="Proteomes" id="UP001138768"/>
    </source>
</evidence>
<keyword evidence="3" id="KW-1185">Reference proteome</keyword>
<gene>
    <name evidence="2" type="ORF">CKO42_16715</name>
</gene>
<comment type="caution">
    <text evidence="2">The sequence shown here is derived from an EMBL/GenBank/DDBJ whole genome shotgun (WGS) entry which is preliminary data.</text>
</comment>
<dbReference type="Proteomes" id="UP001138768">
    <property type="component" value="Unassembled WGS sequence"/>
</dbReference>
<reference evidence="2 3" key="1">
    <citation type="journal article" date="2020" name="Microorganisms">
        <title>Osmotic Adaptation and Compatible Solute Biosynthesis of Phototrophic Bacteria as Revealed from Genome Analyses.</title>
        <authorList>
            <person name="Imhoff J.F."/>
            <person name="Rahn T."/>
            <person name="Kunzel S."/>
            <person name="Keller A."/>
            <person name="Neulinger S.C."/>
        </authorList>
    </citation>
    <scope>NUCLEOTIDE SEQUENCE [LARGE SCALE GENOMIC DNA]</scope>
    <source>
        <strain evidence="2 3">DSM 25653</strain>
    </source>
</reference>